<organism evidence="5">
    <name type="scientific">uncultured Desulfobacteraceae bacterium</name>
    <dbReference type="NCBI Taxonomy" id="218296"/>
    <lineage>
        <taxon>Bacteria</taxon>
        <taxon>Pseudomonadati</taxon>
        <taxon>Thermodesulfobacteriota</taxon>
        <taxon>Desulfobacteria</taxon>
        <taxon>Desulfobacterales</taxon>
        <taxon>Desulfobacteraceae</taxon>
        <taxon>environmental samples</taxon>
    </lineage>
</organism>
<comment type="similarity">
    <text evidence="1">Belongs to the peptidase S45 family.</text>
</comment>
<keyword evidence="3" id="KW-0865">Zymogen</keyword>
<dbReference type="SUPFAM" id="SSF56235">
    <property type="entry name" value="N-terminal nucleophile aminohydrolases (Ntn hydrolases)"/>
    <property type="match status" value="1"/>
</dbReference>
<dbReference type="Gene3D" id="2.30.120.10">
    <property type="match status" value="1"/>
</dbReference>
<dbReference type="Gene3D" id="1.10.439.10">
    <property type="entry name" value="Penicillin Amidohydrolase, domain 1"/>
    <property type="match status" value="1"/>
</dbReference>
<dbReference type="CDD" id="cd03747">
    <property type="entry name" value="Ntn_PGA_like"/>
    <property type="match status" value="1"/>
</dbReference>
<dbReference type="Gene3D" id="3.60.20.10">
    <property type="entry name" value="Glutamine Phosphoribosylpyrophosphate, subunit 1, domain 1"/>
    <property type="match status" value="1"/>
</dbReference>
<dbReference type="AlphaFoldDB" id="A0A484HGF5"/>
<feature type="binding site" evidence="4">
    <location>
        <position position="339"/>
    </location>
    <ligand>
        <name>Ca(2+)</name>
        <dbReference type="ChEBI" id="CHEBI:29108"/>
    </ligand>
</feature>
<dbReference type="InterPro" id="IPR029055">
    <property type="entry name" value="Ntn_hydrolases_N"/>
</dbReference>
<sequence length="821" mass="91138">MKTAINLSSINLSAIKWTKWIAAAALALAAAAFFIPPALNAPRTEGEMTLPALTAPARVIRDQNGTPYIFGEHFHDVIKAQGFVTAQDRLFQMHLTRLLVRGRLSEFFGEKTRDLDISHRVLGFYRAAKTHARLLGARDRKILEAYADGVNAYIQSPETSRPLEFALAGMAPHPWTIEDSLAVMYYMSWGSSADIKSEITSLALLDAVGYEKFMTLFPVHTHPDDDSPPVRAMDNGKTPVEALDAWKDPALRRLASGGLDSLALGSNNWAMSPEKTPGGKPVLCNDPHLDTRMLPTQLYPAGLFGPGFRAAGVTVPGIPCLLIGRNGRVAVGVTNSFADAQDLFIETLDPKNPDHYLEGEASIPFEIVEETLKIKDPESPSGFREKNLVIRLTRRGPVVSGALKGLNAQKVVSMRWAPMETMGPAIGLDYLLLSRSVEDVKKKLAQNAMVHLNYVFADTNGHIAWRTTGKLPVRRRGNGTVPLHVTDGSDNWAGWVPEGKKPGSRDPAQGWVGTANQKPASKDYPGYYSSWLAPRHRYQRMTELLNAPGKASLKDHWGFMQDALNVMARDLSPIFARALIRRPETREMGKILSEWNFVDDMASPAPSIFHETYRRLTRLVFEDDFGKELTDFFLGKNYFWQERLEMMIKSGESPWFDDISTPETTETLPDMIQKAGALARADLSARMGPHPRKWRWGDIHRIEFLNPIRRSGWGKGVLGGGSHPMSGSGNTLARAYFPFDRPGNVVRNSAGLRMLADLSDDEKVWAVIPGGVSGRTFSPHFKDQIPAYMSGETRYWWLSEKKVRENAESELVLRPGLAAGK</sequence>
<dbReference type="InterPro" id="IPR002692">
    <property type="entry name" value="S45"/>
</dbReference>
<evidence type="ECO:0000256" key="2">
    <source>
        <dbReference type="ARBA" id="ARBA00022801"/>
    </source>
</evidence>
<dbReference type="EMBL" id="CAACVI010000010">
    <property type="protein sequence ID" value="VEN73454.1"/>
    <property type="molecule type" value="Genomic_DNA"/>
</dbReference>
<dbReference type="InterPro" id="IPR043146">
    <property type="entry name" value="Penicillin_amidase_N_B-knob"/>
</dbReference>
<protein>
    <submittedName>
        <fullName evidence="5">Penicillin acylase family protein</fullName>
    </submittedName>
</protein>
<evidence type="ECO:0000313" key="5">
    <source>
        <dbReference type="EMBL" id="VEN73454.1"/>
    </source>
</evidence>
<proteinExistence type="inferred from homology"/>
<evidence type="ECO:0000256" key="1">
    <source>
        <dbReference type="ARBA" id="ARBA00006586"/>
    </source>
</evidence>
<dbReference type="InterPro" id="IPR014395">
    <property type="entry name" value="Pen/GL7ACA/AHL_acylase"/>
</dbReference>
<keyword evidence="4" id="KW-0106">Calcium</keyword>
<dbReference type="GO" id="GO:0016811">
    <property type="term" value="F:hydrolase activity, acting on carbon-nitrogen (but not peptide) bonds, in linear amides"/>
    <property type="evidence" value="ECO:0007669"/>
    <property type="project" value="InterPro"/>
</dbReference>
<name>A0A484HGF5_9BACT</name>
<dbReference type="GO" id="GO:0017000">
    <property type="term" value="P:antibiotic biosynthetic process"/>
    <property type="evidence" value="ECO:0007669"/>
    <property type="project" value="InterPro"/>
</dbReference>
<gene>
    <name evidence="5" type="ORF">EPICR_180008</name>
</gene>
<dbReference type="PANTHER" id="PTHR34218:SF4">
    <property type="entry name" value="ACYL-HOMOSERINE LACTONE ACYLASE QUIP"/>
    <property type="match status" value="1"/>
</dbReference>
<feature type="binding site" evidence="4">
    <location>
        <position position="342"/>
    </location>
    <ligand>
        <name>Ca(2+)</name>
        <dbReference type="ChEBI" id="CHEBI:29108"/>
    </ligand>
</feature>
<feature type="binding site" evidence="4">
    <location>
        <position position="198"/>
    </location>
    <ligand>
        <name>Ca(2+)</name>
        <dbReference type="ChEBI" id="CHEBI:29108"/>
    </ligand>
</feature>
<dbReference type="GO" id="GO:0046872">
    <property type="term" value="F:metal ion binding"/>
    <property type="evidence" value="ECO:0007669"/>
    <property type="project" value="UniProtKB-KW"/>
</dbReference>
<accession>A0A484HGF5</accession>
<keyword evidence="4" id="KW-0479">Metal-binding</keyword>
<comment type="cofactor">
    <cofactor evidence="4">
        <name>Ca(2+)</name>
        <dbReference type="ChEBI" id="CHEBI:29108"/>
    </cofactor>
    <text evidence="4">Binds 1 Ca(2+) ion per dimer.</text>
</comment>
<dbReference type="Gene3D" id="1.10.1400.10">
    <property type="match status" value="1"/>
</dbReference>
<evidence type="ECO:0000256" key="3">
    <source>
        <dbReference type="ARBA" id="ARBA00023145"/>
    </source>
</evidence>
<dbReference type="Pfam" id="PF01804">
    <property type="entry name" value="Penicil_amidase"/>
    <property type="match status" value="1"/>
</dbReference>
<dbReference type="InterPro" id="IPR043147">
    <property type="entry name" value="Penicillin_amidase_A-knob"/>
</dbReference>
<dbReference type="InterPro" id="IPR023343">
    <property type="entry name" value="Penicillin_amidase_dom1"/>
</dbReference>
<dbReference type="PIRSF" id="PIRSF001227">
    <property type="entry name" value="Pen_acylase"/>
    <property type="match status" value="1"/>
</dbReference>
<dbReference type="PANTHER" id="PTHR34218">
    <property type="entry name" value="PEPTIDASE S45 PENICILLIN AMIDASE"/>
    <property type="match status" value="1"/>
</dbReference>
<reference evidence="5" key="1">
    <citation type="submission" date="2019-01" db="EMBL/GenBank/DDBJ databases">
        <authorList>
            <consortium name="Genoscope - CEA"/>
            <person name="William W."/>
        </authorList>
    </citation>
    <scope>NUCLEOTIDE SEQUENCE</scope>
    <source>
        <strain evidence="5">CR-1</strain>
    </source>
</reference>
<keyword evidence="2" id="KW-0378">Hydrolase</keyword>
<evidence type="ECO:0000256" key="4">
    <source>
        <dbReference type="PIRSR" id="PIRSR001227-2"/>
    </source>
</evidence>